<comment type="similarity">
    <text evidence="2">In the N-terminal section; belongs to the transposase 2 family.</text>
</comment>
<evidence type="ECO:0000256" key="3">
    <source>
        <dbReference type="ARBA" id="ARBA00022578"/>
    </source>
</evidence>
<feature type="domain" description="Probable transposase IS891/IS1136/IS1341" evidence="6">
    <location>
        <begin position="160"/>
        <end position="261"/>
    </location>
</feature>
<evidence type="ECO:0000256" key="4">
    <source>
        <dbReference type="ARBA" id="ARBA00023125"/>
    </source>
</evidence>
<evidence type="ECO:0000256" key="2">
    <source>
        <dbReference type="ARBA" id="ARBA00011044"/>
    </source>
</evidence>
<feature type="domain" description="Cas12f1-like TNB" evidence="7">
    <location>
        <begin position="291"/>
        <end position="356"/>
    </location>
</feature>
<keyword evidence="3" id="KW-0815">Transposition</keyword>
<gene>
    <name evidence="8" type="ORF">BD01_1814</name>
</gene>
<dbReference type="Proteomes" id="UP000019434">
    <property type="component" value="Chromosome"/>
</dbReference>
<dbReference type="GO" id="GO:0006310">
    <property type="term" value="P:DNA recombination"/>
    <property type="evidence" value="ECO:0007669"/>
    <property type="project" value="UniProtKB-KW"/>
</dbReference>
<keyword evidence="4" id="KW-0238">DNA-binding</keyword>
<dbReference type="EMBL" id="CP007264">
    <property type="protein sequence ID" value="AHL23417.1"/>
    <property type="molecule type" value="Genomic_DNA"/>
</dbReference>
<proteinExistence type="inferred from homology"/>
<protein>
    <submittedName>
        <fullName evidence="8">Transposase</fullName>
    </submittedName>
</protein>
<evidence type="ECO:0000256" key="1">
    <source>
        <dbReference type="ARBA" id="ARBA00008761"/>
    </source>
</evidence>
<evidence type="ECO:0000256" key="5">
    <source>
        <dbReference type="ARBA" id="ARBA00023172"/>
    </source>
</evidence>
<dbReference type="eggNOG" id="arCOG00679">
    <property type="taxonomic scope" value="Archaea"/>
</dbReference>
<dbReference type="AlphaFoldDB" id="W8NW59"/>
<dbReference type="SUPFAM" id="SSF51998">
    <property type="entry name" value="PFL-like glycyl radical enzymes"/>
    <property type="match status" value="1"/>
</dbReference>
<evidence type="ECO:0000259" key="7">
    <source>
        <dbReference type="Pfam" id="PF07282"/>
    </source>
</evidence>
<dbReference type="NCBIfam" id="TIGR01766">
    <property type="entry name" value="IS200/IS605 family accessory protein TnpB-like domain"/>
    <property type="match status" value="1"/>
</dbReference>
<accession>W8NW59</accession>
<reference evidence="8 9" key="1">
    <citation type="submission" date="2014-02" db="EMBL/GenBank/DDBJ databases">
        <title>Genome Sequence of an Hyperthermophilic Archaeon, Thermococcus nautili 30-1, producing viral vesicles.</title>
        <authorList>
            <person name="Oberto J."/>
            <person name="Gaudin M."/>
            <person name="Cossu M."/>
            <person name="Gorlas A."/>
            <person name="Slesarev A."/>
            <person name="Marguet E."/>
            <person name="Forterre P."/>
        </authorList>
    </citation>
    <scope>NUCLEOTIDE SEQUENCE [LARGE SCALE GENOMIC DNA]</scope>
    <source>
        <strain evidence="8 9">30-1</strain>
    </source>
</reference>
<dbReference type="HOGENOM" id="CLU_032903_3_3_2"/>
<keyword evidence="5" id="KW-0233">DNA recombination</keyword>
<keyword evidence="9" id="KW-1185">Reference proteome</keyword>
<evidence type="ECO:0000313" key="8">
    <source>
        <dbReference type="EMBL" id="AHL23417.1"/>
    </source>
</evidence>
<dbReference type="InterPro" id="IPR010095">
    <property type="entry name" value="Cas12f1-like_TNB"/>
</dbReference>
<dbReference type="Pfam" id="PF07282">
    <property type="entry name" value="Cas12f1-like_TNB"/>
    <property type="match status" value="1"/>
</dbReference>
<dbReference type="GO" id="GO:0032196">
    <property type="term" value="P:transposition"/>
    <property type="evidence" value="ECO:0007669"/>
    <property type="project" value="UniProtKB-KW"/>
</dbReference>
<organism evidence="8 9">
    <name type="scientific">Thermococcus nautili</name>
    <dbReference type="NCBI Taxonomy" id="195522"/>
    <lineage>
        <taxon>Archaea</taxon>
        <taxon>Methanobacteriati</taxon>
        <taxon>Methanobacteriota</taxon>
        <taxon>Thermococci</taxon>
        <taxon>Thermococcales</taxon>
        <taxon>Thermococcaceae</taxon>
        <taxon>Thermococcus</taxon>
    </lineage>
</organism>
<dbReference type="NCBIfam" id="NF040570">
    <property type="entry name" value="guided_TnpB"/>
    <property type="match status" value="1"/>
</dbReference>
<dbReference type="InterPro" id="IPR051399">
    <property type="entry name" value="RNA-guided_DNA_endo/Transpos"/>
</dbReference>
<dbReference type="GO" id="GO:0003677">
    <property type="term" value="F:DNA binding"/>
    <property type="evidence" value="ECO:0007669"/>
    <property type="project" value="UniProtKB-KW"/>
</dbReference>
<dbReference type="Pfam" id="PF01385">
    <property type="entry name" value="OrfB_IS605"/>
    <property type="match status" value="1"/>
</dbReference>
<dbReference type="PANTHER" id="PTHR30405">
    <property type="entry name" value="TRANSPOSASE"/>
    <property type="match status" value="1"/>
</dbReference>
<evidence type="ECO:0000259" key="6">
    <source>
        <dbReference type="Pfam" id="PF01385"/>
    </source>
</evidence>
<dbReference type="InterPro" id="IPR001959">
    <property type="entry name" value="Transposase"/>
</dbReference>
<dbReference type="KEGG" id="tnu:BD01_1814"/>
<comment type="similarity">
    <text evidence="1">In the C-terminal section; belongs to the transposase 35 family.</text>
</comment>
<sequence>MCGIKLTQTFKLMKPNKRKRELLDATIERFKECVNAWISEIEQLGEYPTRKNVHSFAYKKIREQFKDLHSNVVQEAMNRAIEVYRAWLKTKGQKPVFTADVVSFKNVDVKIDRHFINVPLINKERVWLPMHVPKKLRKFLKMKHGRVQISKVDDEYYAQISFEVPEPKPYEPKGWLGVDIGINHIVVISDDKGKINKFYDNAIAWKKSVEYRRARLQFLKDKRTKKGAWRILKRLSHKEKNKMAYINHKIAKEIVELAKHYHYGIAIENLKGIRHHYNAKRHRKRLHKWAYGDLIDKIVYKAKLNGVPVVFVDPRNTSRTCSKCGYLVEKGVKGRWFRCPKCGFQLDRDLNAARNIAKRAFRLAPWGASSSQRRW</sequence>
<dbReference type="PANTHER" id="PTHR30405:SF23">
    <property type="entry name" value="TRANSPOSASE-RELATED"/>
    <property type="match status" value="1"/>
</dbReference>
<evidence type="ECO:0000313" key="9">
    <source>
        <dbReference type="Proteomes" id="UP000019434"/>
    </source>
</evidence>
<name>W8NW59_9EURY</name>
<dbReference type="STRING" id="195522.BD01_1814"/>